<protein>
    <submittedName>
        <fullName evidence="3">Uncharacterized protein</fullName>
    </submittedName>
</protein>
<evidence type="ECO:0000256" key="1">
    <source>
        <dbReference type="SAM" id="MobiDB-lite"/>
    </source>
</evidence>
<name>A0A3N6LU30_NATCH</name>
<reference evidence="3 4" key="1">
    <citation type="submission" date="2018-10" db="EMBL/GenBank/DDBJ databases">
        <title>Natrarchaeobius chitinivorans gen. nov., sp. nov., and Natrarchaeobius haloalkaliphilus sp. nov., alkaliphilic, chitin-utilizing haloarchaea from hypersaline alkaline lakes.</title>
        <authorList>
            <person name="Sorokin D.Y."/>
            <person name="Elcheninov A.G."/>
            <person name="Kostrikina N.A."/>
            <person name="Bale N.J."/>
            <person name="Sinninghe Damste J.S."/>
            <person name="Khijniak T.V."/>
            <person name="Kublanov I.V."/>
            <person name="Toshchakov S.V."/>
        </authorList>
    </citation>
    <scope>NUCLEOTIDE SEQUENCE [LARGE SCALE GENOMIC DNA]</scope>
    <source>
        <strain evidence="3 4">AArcht4T</strain>
    </source>
</reference>
<feature type="compositionally biased region" description="Low complexity" evidence="1">
    <location>
        <begin position="268"/>
        <end position="291"/>
    </location>
</feature>
<gene>
    <name evidence="3" type="ORF">EA473_17845</name>
</gene>
<comment type="caution">
    <text evidence="3">The sequence shown here is derived from an EMBL/GenBank/DDBJ whole genome shotgun (WGS) entry which is preliminary data.</text>
</comment>
<dbReference type="RefSeq" id="WP_124196939.1">
    <property type="nucleotide sequence ID" value="NZ_REGA01000018.1"/>
</dbReference>
<keyword evidence="2" id="KW-0812">Transmembrane</keyword>
<dbReference type="EMBL" id="REGA01000018">
    <property type="protein sequence ID" value="RQG92117.1"/>
    <property type="molecule type" value="Genomic_DNA"/>
</dbReference>
<accession>A0A3N6LU30</accession>
<dbReference type="InterPro" id="IPR055693">
    <property type="entry name" value="DUF7269"/>
</dbReference>
<dbReference type="OrthoDB" id="307812at2157"/>
<evidence type="ECO:0000256" key="2">
    <source>
        <dbReference type="SAM" id="Phobius"/>
    </source>
</evidence>
<dbReference type="Pfam" id="PF23933">
    <property type="entry name" value="DUF7269"/>
    <property type="match status" value="1"/>
</dbReference>
<feature type="region of interest" description="Disordered" evidence="1">
    <location>
        <begin position="206"/>
        <end position="303"/>
    </location>
</feature>
<keyword evidence="2" id="KW-0472">Membrane</keyword>
<proteinExistence type="predicted"/>
<dbReference type="Proteomes" id="UP000282323">
    <property type="component" value="Unassembled WGS sequence"/>
</dbReference>
<organism evidence="3 4">
    <name type="scientific">Natrarchaeobius chitinivorans</name>
    <dbReference type="NCBI Taxonomy" id="1679083"/>
    <lineage>
        <taxon>Archaea</taxon>
        <taxon>Methanobacteriati</taxon>
        <taxon>Methanobacteriota</taxon>
        <taxon>Stenosarchaea group</taxon>
        <taxon>Halobacteria</taxon>
        <taxon>Halobacteriales</taxon>
        <taxon>Natrialbaceae</taxon>
        <taxon>Natrarchaeobius</taxon>
    </lineage>
</organism>
<keyword evidence="2" id="KW-1133">Transmembrane helix</keyword>
<keyword evidence="4" id="KW-1185">Reference proteome</keyword>
<feature type="transmembrane region" description="Helical" evidence="2">
    <location>
        <begin position="34"/>
        <end position="53"/>
    </location>
</feature>
<feature type="compositionally biased region" description="Basic and acidic residues" evidence="1">
    <location>
        <begin position="221"/>
        <end position="239"/>
    </location>
</feature>
<evidence type="ECO:0000313" key="3">
    <source>
        <dbReference type="EMBL" id="RQG92117.1"/>
    </source>
</evidence>
<evidence type="ECO:0000313" key="4">
    <source>
        <dbReference type="Proteomes" id="UP000282323"/>
    </source>
</evidence>
<dbReference type="AlphaFoldDB" id="A0A3N6LU30"/>
<sequence length="303" mass="31018">MTSVRRLAVVLTGLFFVGFGTLLGAVSRSPSDDSVHVAVAAVIVLVGLLVVIVKVWGTPEVAGDGPAVPWGETDTFAAPAPERTNRDPPLSSDELVAVIDDAGAAARSAGTVEDGIDVARPVLRGALIDALIQGGMARADAEATLADGSWTDDDVAASVLEADLTGPDRPFRDRLTAWLFPERVVRRRIGRATGAVAAAADEALPTVPGQTAPRTVPVVKPRLEELTRGADGRLERAADPDAIARGPRPPRLRLGDDGASTSGKKANGSTSGDATTADAPPTGADTDPSTSGDSAGRREVDGS</sequence>